<proteinExistence type="predicted"/>
<gene>
    <name evidence="1" type="ORF">HOP40_14090</name>
</gene>
<dbReference type="RefSeq" id="WP_172158573.1">
    <property type="nucleotide sequence ID" value="NZ_CP053564.1"/>
</dbReference>
<sequence>MTRTVVFDVGDVLVPTLSLHAVVGEGLGLPEAEFLSGFWSGRGAYDLGGASSEYWAGVLRAWGRDADAELMAELERRDAHRWSVLPDEQAALVAERAAAGDRLALLSNAPVPLAAAVRAAAWSEPFDVLVFSCDLGVGKPDPALFARASALLGPGEAVFLDDKAENVEAARVHGWEAHVWVGVEDAREWLSR</sequence>
<dbReference type="EMBL" id="CP053564">
    <property type="protein sequence ID" value="QJY46808.1"/>
    <property type="molecule type" value="Genomic_DNA"/>
</dbReference>
<dbReference type="Proteomes" id="UP000505377">
    <property type="component" value="Chromosome"/>
</dbReference>
<dbReference type="Gene3D" id="3.40.50.1000">
    <property type="entry name" value="HAD superfamily/HAD-like"/>
    <property type="match status" value="1"/>
</dbReference>
<dbReference type="PRINTS" id="PR00413">
    <property type="entry name" value="HADHALOGNASE"/>
</dbReference>
<dbReference type="GO" id="GO:0016787">
    <property type="term" value="F:hydrolase activity"/>
    <property type="evidence" value="ECO:0007669"/>
    <property type="project" value="UniProtKB-KW"/>
</dbReference>
<dbReference type="PANTHER" id="PTHR43611">
    <property type="entry name" value="ALPHA-D-GLUCOSE 1-PHOSPHATE PHOSPHATASE"/>
    <property type="match status" value="1"/>
</dbReference>
<keyword evidence="2" id="KW-1185">Reference proteome</keyword>
<dbReference type="SFLD" id="SFLDG01129">
    <property type="entry name" value="C1.5:_HAD__Beta-PGM__Phosphata"/>
    <property type="match status" value="1"/>
</dbReference>
<dbReference type="KEGG" id="pbro:HOP40_14090"/>
<evidence type="ECO:0000313" key="1">
    <source>
        <dbReference type="EMBL" id="QJY46808.1"/>
    </source>
</evidence>
<dbReference type="SUPFAM" id="SSF56784">
    <property type="entry name" value="HAD-like"/>
    <property type="match status" value="1"/>
</dbReference>
<dbReference type="InterPro" id="IPR006439">
    <property type="entry name" value="HAD-SF_hydro_IA"/>
</dbReference>
<keyword evidence="1" id="KW-0378">Hydrolase</keyword>
<dbReference type="SFLD" id="SFLDS00003">
    <property type="entry name" value="Haloacid_Dehalogenase"/>
    <property type="match status" value="1"/>
</dbReference>
<dbReference type="PANTHER" id="PTHR43611:SF3">
    <property type="entry name" value="FLAVIN MONONUCLEOTIDE HYDROLASE 1, CHLOROPLATIC"/>
    <property type="match status" value="1"/>
</dbReference>
<dbReference type="InterPro" id="IPR036412">
    <property type="entry name" value="HAD-like_sf"/>
</dbReference>
<dbReference type="NCBIfam" id="TIGR01509">
    <property type="entry name" value="HAD-SF-IA-v3"/>
    <property type="match status" value="1"/>
</dbReference>
<protein>
    <submittedName>
        <fullName evidence="1">HAD-IA family hydrolase</fullName>
    </submittedName>
</protein>
<dbReference type="InterPro" id="IPR023214">
    <property type="entry name" value="HAD_sf"/>
</dbReference>
<reference evidence="1 2" key="1">
    <citation type="submission" date="2020-05" db="EMBL/GenBank/DDBJ databases">
        <authorList>
            <person name="Mo P."/>
        </authorList>
    </citation>
    <scope>NUCLEOTIDE SEQUENCE [LARGE SCALE GENOMIC DNA]</scope>
    <source>
        <strain evidence="1 2">Gen01</strain>
    </source>
</reference>
<organism evidence="1 2">
    <name type="scientific">Pseudonocardia broussonetiae</name>
    <dbReference type="NCBI Taxonomy" id="2736640"/>
    <lineage>
        <taxon>Bacteria</taxon>
        <taxon>Bacillati</taxon>
        <taxon>Actinomycetota</taxon>
        <taxon>Actinomycetes</taxon>
        <taxon>Pseudonocardiales</taxon>
        <taxon>Pseudonocardiaceae</taxon>
        <taxon>Pseudonocardia</taxon>
    </lineage>
</organism>
<accession>A0A6M6JFN2</accession>
<name>A0A6M6JFN2_9PSEU</name>
<dbReference type="Pfam" id="PF00702">
    <property type="entry name" value="Hydrolase"/>
    <property type="match status" value="1"/>
</dbReference>
<dbReference type="AlphaFoldDB" id="A0A6M6JFN2"/>
<evidence type="ECO:0000313" key="2">
    <source>
        <dbReference type="Proteomes" id="UP000505377"/>
    </source>
</evidence>